<gene>
    <name evidence="2" type="ORF">ACFOX0_15150</name>
</gene>
<keyword evidence="3" id="KW-1185">Reference proteome</keyword>
<evidence type="ECO:0000313" key="3">
    <source>
        <dbReference type="Proteomes" id="UP001595868"/>
    </source>
</evidence>
<dbReference type="PRINTS" id="PR00598">
    <property type="entry name" value="HTHMARR"/>
</dbReference>
<dbReference type="PROSITE" id="PS00519">
    <property type="entry name" value="HTH_ASNC_1"/>
    <property type="match status" value="1"/>
</dbReference>
<dbReference type="Proteomes" id="UP001595868">
    <property type="component" value="Unassembled WGS sequence"/>
</dbReference>
<evidence type="ECO:0000259" key="1">
    <source>
        <dbReference type="PROSITE" id="PS50995"/>
    </source>
</evidence>
<dbReference type="InterPro" id="IPR000835">
    <property type="entry name" value="HTH_MarR-typ"/>
</dbReference>
<dbReference type="InterPro" id="IPR019885">
    <property type="entry name" value="Tscrpt_reg_HTH_AsnC-type_CS"/>
</dbReference>
<dbReference type="PROSITE" id="PS50995">
    <property type="entry name" value="HTH_MARR_2"/>
    <property type="match status" value="1"/>
</dbReference>
<dbReference type="EMBL" id="JBHSBN010000009">
    <property type="protein sequence ID" value="MFC4107255.1"/>
    <property type="molecule type" value="Genomic_DNA"/>
</dbReference>
<name>A0ABV8KN40_9ACTN</name>
<evidence type="ECO:0000313" key="2">
    <source>
        <dbReference type="EMBL" id="MFC4107255.1"/>
    </source>
</evidence>
<dbReference type="InterPro" id="IPR039422">
    <property type="entry name" value="MarR/SlyA-like"/>
</dbReference>
<feature type="domain" description="HTH marR-type" evidence="1">
    <location>
        <begin position="23"/>
        <end position="161"/>
    </location>
</feature>
<protein>
    <submittedName>
        <fullName evidence="2">MarR family winged helix-turn-helix transcriptional regulator</fullName>
    </submittedName>
</protein>
<dbReference type="PANTHER" id="PTHR33164">
    <property type="entry name" value="TRANSCRIPTIONAL REGULATOR, MARR FAMILY"/>
    <property type="match status" value="1"/>
</dbReference>
<sequence length="169" mass="18641">MGQDFADRHVARWRDHWIDVSFDDEIEAATVRIGKVNRHFKDSARSAATEVGLQPSEYETLHHLMIRDTPGRASPRALAEDLGVSPAGMTGRLDALERAGYLKRTPSPTDRRGIEVEATGAGVAIWRRAMALRGRDEEALLGVLSQGELATLNRLLKKLTTTIESGDQP</sequence>
<dbReference type="SUPFAM" id="SSF46785">
    <property type="entry name" value="Winged helix' DNA-binding domain"/>
    <property type="match status" value="1"/>
</dbReference>
<dbReference type="Gene3D" id="1.10.10.10">
    <property type="entry name" value="Winged helix-like DNA-binding domain superfamily/Winged helix DNA-binding domain"/>
    <property type="match status" value="1"/>
</dbReference>
<proteinExistence type="predicted"/>
<accession>A0ABV8KN40</accession>
<dbReference type="InterPro" id="IPR036390">
    <property type="entry name" value="WH_DNA-bd_sf"/>
</dbReference>
<reference evidence="3" key="1">
    <citation type="journal article" date="2019" name="Int. J. Syst. Evol. Microbiol.">
        <title>The Global Catalogue of Microorganisms (GCM) 10K type strain sequencing project: providing services to taxonomists for standard genome sequencing and annotation.</title>
        <authorList>
            <consortium name="The Broad Institute Genomics Platform"/>
            <consortium name="The Broad Institute Genome Sequencing Center for Infectious Disease"/>
            <person name="Wu L."/>
            <person name="Ma J."/>
        </authorList>
    </citation>
    <scope>NUCLEOTIDE SEQUENCE [LARGE SCALE GENOMIC DNA]</scope>
    <source>
        <strain evidence="3">2902at01</strain>
    </source>
</reference>
<dbReference type="RefSeq" id="WP_377545973.1">
    <property type="nucleotide sequence ID" value="NZ_JBHSBN010000009.1"/>
</dbReference>
<dbReference type="Pfam" id="PF12802">
    <property type="entry name" value="MarR_2"/>
    <property type="match status" value="1"/>
</dbReference>
<dbReference type="SMART" id="SM00347">
    <property type="entry name" value="HTH_MARR"/>
    <property type="match status" value="1"/>
</dbReference>
<comment type="caution">
    <text evidence="2">The sequence shown here is derived from an EMBL/GenBank/DDBJ whole genome shotgun (WGS) entry which is preliminary data.</text>
</comment>
<dbReference type="PANTHER" id="PTHR33164:SF104">
    <property type="entry name" value="TRANSCRIPTIONAL REGULATORY PROTEIN"/>
    <property type="match status" value="1"/>
</dbReference>
<organism evidence="2 3">
    <name type="scientific">Micromonospora zhanjiangensis</name>
    <dbReference type="NCBI Taxonomy" id="1522057"/>
    <lineage>
        <taxon>Bacteria</taxon>
        <taxon>Bacillati</taxon>
        <taxon>Actinomycetota</taxon>
        <taxon>Actinomycetes</taxon>
        <taxon>Micromonosporales</taxon>
        <taxon>Micromonosporaceae</taxon>
        <taxon>Micromonospora</taxon>
    </lineage>
</organism>
<dbReference type="InterPro" id="IPR036388">
    <property type="entry name" value="WH-like_DNA-bd_sf"/>
</dbReference>